<evidence type="ECO:0008006" key="4">
    <source>
        <dbReference type="Google" id="ProtNLM"/>
    </source>
</evidence>
<dbReference type="PROSITE" id="PS51257">
    <property type="entry name" value="PROKAR_LIPOPROTEIN"/>
    <property type="match status" value="1"/>
</dbReference>
<evidence type="ECO:0000256" key="1">
    <source>
        <dbReference type="SAM" id="MobiDB-lite"/>
    </source>
</evidence>
<name>A0A7I8DAP8_9BACL</name>
<dbReference type="KEGG" id="eff:skT53_08810"/>
<feature type="compositionally biased region" description="Low complexity" evidence="1">
    <location>
        <begin position="35"/>
        <end position="53"/>
    </location>
</feature>
<dbReference type="RefSeq" id="WP_200759964.1">
    <property type="nucleotide sequence ID" value="NZ_AP023366.1"/>
</dbReference>
<protein>
    <recommendedName>
        <fullName evidence="4">Lipoprotein</fullName>
    </recommendedName>
</protein>
<proteinExistence type="predicted"/>
<organism evidence="2 3">
    <name type="scientific">Effusibacillus dendaii</name>
    <dbReference type="NCBI Taxonomy" id="2743772"/>
    <lineage>
        <taxon>Bacteria</taxon>
        <taxon>Bacillati</taxon>
        <taxon>Bacillota</taxon>
        <taxon>Bacilli</taxon>
        <taxon>Bacillales</taxon>
        <taxon>Alicyclobacillaceae</taxon>
        <taxon>Effusibacillus</taxon>
    </lineage>
</organism>
<dbReference type="Proteomes" id="UP000593802">
    <property type="component" value="Chromosome"/>
</dbReference>
<evidence type="ECO:0000313" key="2">
    <source>
        <dbReference type="EMBL" id="BCJ85896.1"/>
    </source>
</evidence>
<feature type="region of interest" description="Disordered" evidence="1">
    <location>
        <begin position="27"/>
        <end position="62"/>
    </location>
</feature>
<evidence type="ECO:0000313" key="3">
    <source>
        <dbReference type="Proteomes" id="UP000593802"/>
    </source>
</evidence>
<sequence>MGKLNLFRITPLFLVSGILLFGCSTKEKPSTVPENNTPPSQSNSSTTPQPNQPENEKKDNATSDISIDFIKQNLNIGDSEEKVKTRFGDQFTKVVNVHDGNPIWRYDFIADKTYTFKHEYVDSEGIKNGRMKMQLFVEWPYPGNVETQIVTRYSIFFKGQDGKVHQYSKDAKSEREVPIE</sequence>
<accession>A0A7I8DAP8</accession>
<keyword evidence="3" id="KW-1185">Reference proteome</keyword>
<reference evidence="2 3" key="1">
    <citation type="submission" date="2020-08" db="EMBL/GenBank/DDBJ databases">
        <title>Complete Genome Sequence of Effusibacillus dendaii Strain skT53, Isolated from Farmland soil.</title>
        <authorList>
            <person name="Konishi T."/>
            <person name="Kawasaki H."/>
        </authorList>
    </citation>
    <scope>NUCLEOTIDE SEQUENCE [LARGE SCALE GENOMIC DNA]</scope>
    <source>
        <strain evidence="3">skT53</strain>
    </source>
</reference>
<gene>
    <name evidence="2" type="ORF">skT53_08810</name>
</gene>
<dbReference type="AlphaFoldDB" id="A0A7I8DAP8"/>
<dbReference type="EMBL" id="AP023366">
    <property type="protein sequence ID" value="BCJ85896.1"/>
    <property type="molecule type" value="Genomic_DNA"/>
</dbReference>